<organism evidence="1 2">
    <name type="scientific">Phaeospirillum tilakii</name>
    <dbReference type="NCBI Taxonomy" id="741673"/>
    <lineage>
        <taxon>Bacteria</taxon>
        <taxon>Pseudomonadati</taxon>
        <taxon>Pseudomonadota</taxon>
        <taxon>Alphaproteobacteria</taxon>
        <taxon>Rhodospirillales</taxon>
        <taxon>Rhodospirillaceae</taxon>
        <taxon>Phaeospirillum</taxon>
    </lineage>
</organism>
<gene>
    <name evidence="1" type="ORF">ACFSNB_02805</name>
</gene>
<dbReference type="Pfam" id="PF11659">
    <property type="entry name" value="DUF3261"/>
    <property type="match status" value="1"/>
</dbReference>
<protein>
    <submittedName>
        <fullName evidence="1">DUF3261 domain-containing protein</fullName>
    </submittedName>
</protein>
<dbReference type="RefSeq" id="WP_377314379.1">
    <property type="nucleotide sequence ID" value="NZ_JBHUIY010000003.1"/>
</dbReference>
<keyword evidence="2" id="KW-1185">Reference proteome</keyword>
<evidence type="ECO:0000313" key="1">
    <source>
        <dbReference type="EMBL" id="MFD2232730.1"/>
    </source>
</evidence>
<evidence type="ECO:0000313" key="2">
    <source>
        <dbReference type="Proteomes" id="UP001597296"/>
    </source>
</evidence>
<dbReference type="InterPro" id="IPR021675">
    <property type="entry name" value="DUF3261"/>
</dbReference>
<name>A0ABW5C623_9PROT</name>
<proteinExistence type="predicted"/>
<reference evidence="2" key="1">
    <citation type="journal article" date="2019" name="Int. J. Syst. Evol. Microbiol.">
        <title>The Global Catalogue of Microorganisms (GCM) 10K type strain sequencing project: providing services to taxonomists for standard genome sequencing and annotation.</title>
        <authorList>
            <consortium name="The Broad Institute Genomics Platform"/>
            <consortium name="The Broad Institute Genome Sequencing Center for Infectious Disease"/>
            <person name="Wu L."/>
            <person name="Ma J."/>
        </authorList>
    </citation>
    <scope>NUCLEOTIDE SEQUENCE [LARGE SCALE GENOMIC DNA]</scope>
    <source>
        <strain evidence="2">KCTC 15012</strain>
    </source>
</reference>
<accession>A0ABW5C623</accession>
<comment type="caution">
    <text evidence="1">The sequence shown here is derived from an EMBL/GenBank/DDBJ whole genome shotgun (WGS) entry which is preliminary data.</text>
</comment>
<dbReference type="EMBL" id="JBHUIY010000003">
    <property type="protein sequence ID" value="MFD2232730.1"/>
    <property type="molecule type" value="Genomic_DNA"/>
</dbReference>
<dbReference type="Proteomes" id="UP001597296">
    <property type="component" value="Unassembled WGS sequence"/>
</dbReference>
<sequence length="175" mass="18895">MLLLSACAEAPPPTVATVAPGVTLALSAAGRGAPVEVVQLVAADHGDDTFLLEARLSAGPGRLLLVGTDPMGRRAMRLDWHDGRLESERAPWVPDELPPANVLADLMLLFWPAGLVRDALAGADLVEEGDTRILRRDGQDLVVVRRGPDPWEGDASLDHRLWHYRLSVQSHRVAP</sequence>